<feature type="chain" id="PRO_5035921899" evidence="5">
    <location>
        <begin position="28"/>
        <end position="1189"/>
    </location>
</feature>
<feature type="domain" description="Laminin G" evidence="6">
    <location>
        <begin position="131"/>
        <end position="297"/>
    </location>
</feature>
<dbReference type="OrthoDB" id="26719at2759"/>
<dbReference type="Gene3D" id="2.10.25.10">
    <property type="entry name" value="Laminin"/>
    <property type="match status" value="2"/>
</dbReference>
<keyword evidence="9" id="KW-1185">Reference proteome</keyword>
<accession>A0A8S1FEF7</accession>
<feature type="disulfide bond" evidence="2">
    <location>
        <begin position="478"/>
        <end position="487"/>
    </location>
</feature>
<evidence type="ECO:0000259" key="7">
    <source>
        <dbReference type="PROSITE" id="PS50026"/>
    </source>
</evidence>
<dbReference type="Proteomes" id="UP000494206">
    <property type="component" value="Unassembled WGS sequence"/>
</dbReference>
<comment type="caution">
    <text evidence="2">Lacks conserved residue(s) required for the propagation of feature annotation.</text>
</comment>
<dbReference type="GO" id="GO:0005509">
    <property type="term" value="F:calcium ion binding"/>
    <property type="evidence" value="ECO:0007669"/>
    <property type="project" value="InterPro"/>
</dbReference>
<dbReference type="SMART" id="SM00179">
    <property type="entry name" value="EGF_CA"/>
    <property type="match status" value="2"/>
</dbReference>
<dbReference type="PANTHER" id="PTHR15036">
    <property type="entry name" value="PIKACHURIN-LIKE PROTEIN"/>
    <property type="match status" value="1"/>
</dbReference>
<keyword evidence="5" id="KW-0732">Signal</keyword>
<evidence type="ECO:0000256" key="5">
    <source>
        <dbReference type="SAM" id="SignalP"/>
    </source>
</evidence>
<dbReference type="PROSITE" id="PS00010">
    <property type="entry name" value="ASX_HYDROXYL"/>
    <property type="match status" value="1"/>
</dbReference>
<dbReference type="PROSITE" id="PS00022">
    <property type="entry name" value="EGF_1"/>
    <property type="match status" value="1"/>
</dbReference>
<organism evidence="8 9">
    <name type="scientific">Caenorhabditis bovis</name>
    <dbReference type="NCBI Taxonomy" id="2654633"/>
    <lineage>
        <taxon>Eukaryota</taxon>
        <taxon>Metazoa</taxon>
        <taxon>Ecdysozoa</taxon>
        <taxon>Nematoda</taxon>
        <taxon>Chromadorea</taxon>
        <taxon>Rhabditida</taxon>
        <taxon>Rhabditina</taxon>
        <taxon>Rhabditomorpha</taxon>
        <taxon>Rhabditoidea</taxon>
        <taxon>Rhabditidae</taxon>
        <taxon>Peloderinae</taxon>
        <taxon>Caenorhabditis</taxon>
    </lineage>
</organism>
<gene>
    <name evidence="8" type="ORF">CBOVIS_LOCUS11352</name>
</gene>
<dbReference type="Pfam" id="PF00008">
    <property type="entry name" value="EGF"/>
    <property type="match status" value="1"/>
</dbReference>
<name>A0A8S1FEF7_9PELO</name>
<dbReference type="InterPro" id="IPR001791">
    <property type="entry name" value="Laminin_G"/>
</dbReference>
<comment type="caution">
    <text evidence="8">The sequence shown here is derived from an EMBL/GenBank/DDBJ whole genome shotgun (WGS) entry which is preliminary data.</text>
</comment>
<evidence type="ECO:0000256" key="2">
    <source>
        <dbReference type="PROSITE-ProRule" id="PRU00076"/>
    </source>
</evidence>
<evidence type="ECO:0000313" key="9">
    <source>
        <dbReference type="Proteomes" id="UP000494206"/>
    </source>
</evidence>
<dbReference type="InterPro" id="IPR050372">
    <property type="entry name" value="Neurexin-related_CASP"/>
</dbReference>
<feature type="domain" description="Laminin G" evidence="6">
    <location>
        <begin position="702"/>
        <end position="870"/>
    </location>
</feature>
<dbReference type="InterPro" id="IPR001881">
    <property type="entry name" value="EGF-like_Ca-bd_dom"/>
</dbReference>
<dbReference type="Gene3D" id="2.60.120.200">
    <property type="match status" value="2"/>
</dbReference>
<feature type="domain" description="EGF-like" evidence="7">
    <location>
        <begin position="866"/>
        <end position="903"/>
    </location>
</feature>
<dbReference type="AlphaFoldDB" id="A0A8S1FEF7"/>
<dbReference type="InterPro" id="IPR000152">
    <property type="entry name" value="EGF-type_Asp/Asn_hydroxyl_site"/>
</dbReference>
<evidence type="ECO:0000256" key="3">
    <source>
        <dbReference type="SAM" id="MobiDB-lite"/>
    </source>
</evidence>
<evidence type="ECO:0000313" key="8">
    <source>
        <dbReference type="EMBL" id="CAB3409736.1"/>
    </source>
</evidence>
<dbReference type="EMBL" id="CADEPM010000009">
    <property type="protein sequence ID" value="CAB3409736.1"/>
    <property type="molecule type" value="Genomic_DNA"/>
</dbReference>
<keyword evidence="2" id="KW-0245">EGF-like domain</keyword>
<sequence>MRFEWLLNILISIFGVLLLQFVVSVESECSDASYSSLFSKLDGLKRITRLAVSGHISAYHVKISISDDDYHTVRMSNGNPLVLYSPMSNTPSWTHVDFIASAVKISPAFEHATEDLRSPLLIMTLCDYDTPITAFDDSSYTVEAHHAGLISMYENDLCVVFRTYRSGIFFFSMADQGDVLIAQIVHGTVHVIFDFGSLTPSRISAGKALDDGRWHEMRWLHQFDSVQLSIDGVLLNQTAPTGLYRKLDLHSVVHIGGRPADDFSQGIETSFTGCISRLQLNSIDLLQLAPTDIHSSCMMPKSPSFTLQNASRAILPFTFLPFSFEFRVVPIKSSLITLFDAENGTLVDIVIDDDLKLNLVSNITKFRQIANPGVNVANGAWHSFSLRIRGARMEIDIDGYTTLWLEGHEVRRISQRLSNFVMSSMGCYRSATIDLSSVRVEGNVSRGQCDFEEKCLPNPCENNGACIQTALDDYICNCTEGYKGKNCHTTDLPHSCEEWTFTRGNRMKALKGRHVFIDIDGGGGMPPINVTCKLERDEMGVEGVTTILDHDLRRPMIVTGDNKPGVVRHSLTYGITTDQMDRLVEGFETCSQYMRYTCRGGARLMTQGEERSPSSWYSTRSDKHGLQWGEAPPYSRMCSCAINGSCLHNRMCNCDSGEDATDEGVNPYSQLLPVTGLFLGGTTKSSSIEVEIGPLRCRNRATFDTVTFSDRNARLSGTQTFSQRTFDVALHAKFTHSQMSIISWHSTDELHWFHLYVHDGKIIGEVVNGGESQQIVSDNRYNDGNFHTIYWEADSSGMFLKVDGSRKSIKRNFVLPNVYTWIIGSRTEKGSTGFAGVLRNIYLCGQEIPLGQYARRDGEKGISIGDDGYCRPDLCQNGGRCVDKYDGYVCDCRLTPFGGSDCTKEYGMMVPIGSTIQIPWQNPAHSSMCHRISIQTASRNVSLIRSKALFADSTFNMTIDDDGFLNMNAYDGFFFHFKRSANRQNLSDDVMHDISFCASSNLFNLTIDGIEAIKIEGNWTFFESFNVWHFLDSEFEGCVSRLQTGTAFPLKNPKSARLNYSGKIRFGTCPVESISRHQMYGFHPTTQATTTPQGTEEIRIFAISKHKQKLISIATISGVFVLLLFATCLSMLICYMRTRPDGVYKTNETGDNCSPSRSEEPLVRNHNNNNGNSMPNGAQMYASSKEYFC</sequence>
<dbReference type="SMART" id="SM00282">
    <property type="entry name" value="LamG"/>
    <property type="match status" value="2"/>
</dbReference>
<dbReference type="SUPFAM" id="SSF49899">
    <property type="entry name" value="Concanavalin A-like lectins/glucanases"/>
    <property type="match status" value="3"/>
</dbReference>
<dbReference type="PROSITE" id="PS50025">
    <property type="entry name" value="LAM_G_DOMAIN"/>
    <property type="match status" value="2"/>
</dbReference>
<evidence type="ECO:0000256" key="1">
    <source>
        <dbReference type="ARBA" id="ARBA00023157"/>
    </source>
</evidence>
<dbReference type="SMART" id="SM00181">
    <property type="entry name" value="EGF"/>
    <property type="match status" value="2"/>
</dbReference>
<dbReference type="InterPro" id="IPR013320">
    <property type="entry name" value="ConA-like_dom_sf"/>
</dbReference>
<dbReference type="PROSITE" id="PS50026">
    <property type="entry name" value="EGF_3"/>
    <property type="match status" value="2"/>
</dbReference>
<keyword evidence="1 2" id="KW-1015">Disulfide bond</keyword>
<reference evidence="8 9" key="1">
    <citation type="submission" date="2020-04" db="EMBL/GenBank/DDBJ databases">
        <authorList>
            <person name="Laetsch R D."/>
            <person name="Stevens L."/>
            <person name="Kumar S."/>
            <person name="Blaxter L. M."/>
        </authorList>
    </citation>
    <scope>NUCLEOTIDE SEQUENCE [LARGE SCALE GENOMIC DNA]</scope>
</reference>
<keyword evidence="4" id="KW-1133">Transmembrane helix</keyword>
<dbReference type="CDD" id="cd00054">
    <property type="entry name" value="EGF_CA"/>
    <property type="match status" value="2"/>
</dbReference>
<dbReference type="CDD" id="cd00110">
    <property type="entry name" value="LamG"/>
    <property type="match status" value="1"/>
</dbReference>
<keyword evidence="4" id="KW-0812">Transmembrane</keyword>
<proteinExistence type="predicted"/>
<dbReference type="PROSITE" id="PS01186">
    <property type="entry name" value="EGF_2"/>
    <property type="match status" value="1"/>
</dbReference>
<evidence type="ECO:0000256" key="4">
    <source>
        <dbReference type="SAM" id="Phobius"/>
    </source>
</evidence>
<dbReference type="Pfam" id="PF02210">
    <property type="entry name" value="Laminin_G_2"/>
    <property type="match status" value="2"/>
</dbReference>
<feature type="domain" description="EGF-like" evidence="7">
    <location>
        <begin position="451"/>
        <end position="488"/>
    </location>
</feature>
<dbReference type="InterPro" id="IPR000742">
    <property type="entry name" value="EGF"/>
</dbReference>
<feature type="signal peptide" evidence="5">
    <location>
        <begin position="1"/>
        <end position="27"/>
    </location>
</feature>
<feature type="compositionally biased region" description="Low complexity" evidence="3">
    <location>
        <begin position="1165"/>
        <end position="1176"/>
    </location>
</feature>
<dbReference type="GO" id="GO:0016020">
    <property type="term" value="C:membrane"/>
    <property type="evidence" value="ECO:0007669"/>
    <property type="project" value="UniProtKB-SubCell"/>
</dbReference>
<feature type="compositionally biased region" description="Polar residues" evidence="3">
    <location>
        <begin position="1146"/>
        <end position="1156"/>
    </location>
</feature>
<feature type="transmembrane region" description="Helical" evidence="4">
    <location>
        <begin position="1110"/>
        <end position="1135"/>
    </location>
</feature>
<feature type="region of interest" description="Disordered" evidence="3">
    <location>
        <begin position="1145"/>
        <end position="1179"/>
    </location>
</feature>
<evidence type="ECO:0000259" key="6">
    <source>
        <dbReference type="PROSITE" id="PS50025"/>
    </source>
</evidence>
<protein>
    <submittedName>
        <fullName evidence="8">Uncharacterized protein</fullName>
    </submittedName>
</protein>
<keyword evidence="4" id="KW-0472">Membrane</keyword>
<dbReference type="PANTHER" id="PTHR15036:SF49">
    <property type="entry name" value="AXOTACTIN"/>
    <property type="match status" value="1"/>
</dbReference>